<feature type="region of interest" description="Disordered" evidence="1">
    <location>
        <begin position="109"/>
        <end position="132"/>
    </location>
</feature>
<dbReference type="OrthoDB" id="6782675at2759"/>
<comment type="caution">
    <text evidence="2">The sequence shown here is derived from an EMBL/GenBank/DDBJ whole genome shotgun (WGS) entry which is preliminary data.</text>
</comment>
<accession>A0A4C1TTI5</accession>
<evidence type="ECO:0000256" key="1">
    <source>
        <dbReference type="SAM" id="MobiDB-lite"/>
    </source>
</evidence>
<keyword evidence="3" id="KW-1185">Reference proteome</keyword>
<dbReference type="Proteomes" id="UP000299102">
    <property type="component" value="Unassembled WGS sequence"/>
</dbReference>
<dbReference type="AlphaFoldDB" id="A0A4C1TTI5"/>
<protein>
    <submittedName>
        <fullName evidence="2">Uncharacterized protein</fullName>
    </submittedName>
</protein>
<organism evidence="2 3">
    <name type="scientific">Eumeta variegata</name>
    <name type="common">Bagworm moth</name>
    <name type="synonym">Eumeta japonica</name>
    <dbReference type="NCBI Taxonomy" id="151549"/>
    <lineage>
        <taxon>Eukaryota</taxon>
        <taxon>Metazoa</taxon>
        <taxon>Ecdysozoa</taxon>
        <taxon>Arthropoda</taxon>
        <taxon>Hexapoda</taxon>
        <taxon>Insecta</taxon>
        <taxon>Pterygota</taxon>
        <taxon>Neoptera</taxon>
        <taxon>Endopterygota</taxon>
        <taxon>Lepidoptera</taxon>
        <taxon>Glossata</taxon>
        <taxon>Ditrysia</taxon>
        <taxon>Tineoidea</taxon>
        <taxon>Psychidae</taxon>
        <taxon>Oiketicinae</taxon>
        <taxon>Eumeta</taxon>
    </lineage>
</organism>
<evidence type="ECO:0000313" key="3">
    <source>
        <dbReference type="Proteomes" id="UP000299102"/>
    </source>
</evidence>
<reference evidence="2 3" key="1">
    <citation type="journal article" date="2019" name="Commun. Biol.">
        <title>The bagworm genome reveals a unique fibroin gene that provides high tensile strength.</title>
        <authorList>
            <person name="Kono N."/>
            <person name="Nakamura H."/>
            <person name="Ohtoshi R."/>
            <person name="Tomita M."/>
            <person name="Numata K."/>
            <person name="Arakawa K."/>
        </authorList>
    </citation>
    <scope>NUCLEOTIDE SEQUENCE [LARGE SCALE GENOMIC DNA]</scope>
</reference>
<evidence type="ECO:0000313" key="2">
    <source>
        <dbReference type="EMBL" id="GBP17307.1"/>
    </source>
</evidence>
<gene>
    <name evidence="2" type="ORF">EVAR_17795_1</name>
</gene>
<name>A0A4C1TTI5_EUMVA</name>
<dbReference type="EMBL" id="BGZK01000086">
    <property type="protein sequence ID" value="GBP17307.1"/>
    <property type="molecule type" value="Genomic_DNA"/>
</dbReference>
<proteinExistence type="predicted"/>
<feature type="compositionally biased region" description="Polar residues" evidence="1">
    <location>
        <begin position="122"/>
        <end position="132"/>
    </location>
</feature>
<sequence>MSTALTTDIQFIVELEVNNNLPYLDEMAGRAEAGSLITSWFSKPYSSNRILNYNSNQVLSQKLGVAQGFLNRAIRLSHETTLACPVVVLIGIMNGNGIEIKTGTGEWVRDSRPRRSQEGIGTRSSTGFSFETGTRLVLAARSKRTKGERTHSRPRG</sequence>